<dbReference type="Pfam" id="PF13812">
    <property type="entry name" value="PPR_3"/>
    <property type="match status" value="2"/>
</dbReference>
<dbReference type="Pfam" id="PF13041">
    <property type="entry name" value="PPR_2"/>
    <property type="match status" value="1"/>
</dbReference>
<dbReference type="Proteomes" id="UP001152797">
    <property type="component" value="Unassembled WGS sequence"/>
</dbReference>
<reference evidence="4 5" key="2">
    <citation type="submission" date="2024-05" db="EMBL/GenBank/DDBJ databases">
        <authorList>
            <person name="Chen Y."/>
            <person name="Shah S."/>
            <person name="Dougan E. K."/>
            <person name="Thang M."/>
            <person name="Chan C."/>
        </authorList>
    </citation>
    <scope>NUCLEOTIDE SEQUENCE [LARGE SCALE GENOMIC DNA]</scope>
</reference>
<comment type="caution">
    <text evidence="3">The sequence shown here is derived from an EMBL/GenBank/DDBJ whole genome shotgun (WGS) entry which is preliminary data.</text>
</comment>
<proteinExistence type="predicted"/>
<dbReference type="PROSITE" id="PS51375">
    <property type="entry name" value="PPR"/>
    <property type="match status" value="2"/>
</dbReference>
<protein>
    <submittedName>
        <fullName evidence="4">Pentatricopeptide repeat-containing protein At5g02860</fullName>
    </submittedName>
</protein>
<feature type="repeat" description="PPR" evidence="2">
    <location>
        <begin position="116"/>
        <end position="150"/>
    </location>
</feature>
<feature type="repeat" description="PPR" evidence="2">
    <location>
        <begin position="81"/>
        <end position="115"/>
    </location>
</feature>
<evidence type="ECO:0000313" key="3">
    <source>
        <dbReference type="EMBL" id="CAI4020551.1"/>
    </source>
</evidence>
<evidence type="ECO:0000256" key="2">
    <source>
        <dbReference type="PROSITE-ProRule" id="PRU00708"/>
    </source>
</evidence>
<evidence type="ECO:0000256" key="1">
    <source>
        <dbReference type="ARBA" id="ARBA00022737"/>
    </source>
</evidence>
<dbReference type="Gene3D" id="1.25.40.10">
    <property type="entry name" value="Tetratricopeptide repeat domain"/>
    <property type="match status" value="5"/>
</dbReference>
<organism evidence="3">
    <name type="scientific">Cladocopium goreaui</name>
    <dbReference type="NCBI Taxonomy" id="2562237"/>
    <lineage>
        <taxon>Eukaryota</taxon>
        <taxon>Sar</taxon>
        <taxon>Alveolata</taxon>
        <taxon>Dinophyceae</taxon>
        <taxon>Suessiales</taxon>
        <taxon>Symbiodiniaceae</taxon>
        <taxon>Cladocopium</taxon>
    </lineage>
</organism>
<dbReference type="EMBL" id="CAMXCT020006819">
    <property type="protein sequence ID" value="CAL1173926.1"/>
    <property type="molecule type" value="Genomic_DNA"/>
</dbReference>
<name>A0A9P1GSP1_9DINO</name>
<dbReference type="PANTHER" id="PTHR47447">
    <property type="entry name" value="OS03G0856100 PROTEIN"/>
    <property type="match status" value="1"/>
</dbReference>
<gene>
    <name evidence="3" type="ORF">C1SCF055_LOCUS44963</name>
</gene>
<dbReference type="PANTHER" id="PTHR47447:SF17">
    <property type="entry name" value="OS12G0638900 PROTEIN"/>
    <property type="match status" value="1"/>
</dbReference>
<keyword evidence="5" id="KW-1185">Reference proteome</keyword>
<dbReference type="EMBL" id="CAMXCT030006819">
    <property type="protein sequence ID" value="CAL4807863.1"/>
    <property type="molecule type" value="Genomic_DNA"/>
</dbReference>
<dbReference type="InterPro" id="IPR002885">
    <property type="entry name" value="PPR_rpt"/>
</dbReference>
<evidence type="ECO:0000313" key="5">
    <source>
        <dbReference type="Proteomes" id="UP001152797"/>
    </source>
</evidence>
<reference evidence="3" key="1">
    <citation type="submission" date="2022-10" db="EMBL/GenBank/DDBJ databases">
        <authorList>
            <person name="Chen Y."/>
            <person name="Dougan E. K."/>
            <person name="Chan C."/>
            <person name="Rhodes N."/>
            <person name="Thang M."/>
        </authorList>
    </citation>
    <scope>NUCLEOTIDE SEQUENCE</scope>
</reference>
<dbReference type="InterPro" id="IPR011990">
    <property type="entry name" value="TPR-like_helical_dom_sf"/>
</dbReference>
<dbReference type="OrthoDB" id="434344at2759"/>
<dbReference type="EMBL" id="CAMXCT010006819">
    <property type="protein sequence ID" value="CAI4020551.1"/>
    <property type="molecule type" value="Genomic_DNA"/>
</dbReference>
<keyword evidence="1" id="KW-0677">Repeat</keyword>
<evidence type="ECO:0000313" key="4">
    <source>
        <dbReference type="EMBL" id="CAL4807863.1"/>
    </source>
</evidence>
<sequence>MAASSPRKRAAGGTRKKVAAFLRSLRQSSQAEVEVLSAAGGLLLLAAKMKPKDHSQSIVALGNRQLWEEALQLLVKGSDLDVISCNAGISACVKVQQWDQAIAVLAMMPERTVAPDTVSYNAAVTACAREQQWMQALWLWEEMLQGGMADVITFNAALSACVNRSDFAFQIFQEMEMRQLDPDRVSFNAMLSAAGQWEQVLKLLGKMRHSRYEPDNISCSAAVLGCARSQSWEVALSIFFDLVRGADMVAWNSALKAAPNWEMAVALLQQMRKVYLQPDLVACSTAISRCAEETDEFSWQVALRLLQLSEDRNEVTYGAAVTVMAKSAQWQQAMALLAEAHDRGSLGTGTVNAAINACEQSLRWQLALVLLESLLEGQPYPDEISYCATIGACAAATEWAKALELSKDFTSAATLSAAMVACEVRGAWEQALALLQQMQHSSLEVTDLTFRAAMGACHSTAAMRWERSVDLLQRMQCAGLPPATLSYNFAITAFGRGMEWALALTAGSRITRKLTTSGTFATLSSACDRGLQWARTLELLRISTVEGLQSSIMIYGTSISAQEKVSHWRIGLGLLRSLRRQGLEAEVVTCNSALSACEKGSLWEWALELVSQEMLQQDVRCDEISFNAAIGACRENWCAAGLCLEAMQSQRLTPDVVTCGLLIRSEAQQVAWTPVLRAHLSQSPDAPAPRRQVEALELLEAIDGLPDAAICSFKDATYQPSVYPALKELILKPAESGARRWQSPALEQQFSLGKKFTARALQDSGISDVSTEWISTARRAAWTVLASTESPAVAAMEPVAAAIAAWVSQTLRRKLPSSWTGGFGAAKAGSPLPIFVEHDRSQHAERGLLQALLRGVTCES</sequence>
<dbReference type="AlphaFoldDB" id="A0A9P1GSP1"/>
<accession>A0A9P1GSP1</accession>